<keyword evidence="4" id="KW-1133">Transmembrane helix</keyword>
<keyword evidence="1" id="KW-1003">Cell membrane</keyword>
<organism evidence="6 7">
    <name type="scientific">Crinalium epipsammum PCC 9333</name>
    <dbReference type="NCBI Taxonomy" id="1173022"/>
    <lineage>
        <taxon>Bacteria</taxon>
        <taxon>Bacillati</taxon>
        <taxon>Cyanobacteriota</taxon>
        <taxon>Cyanophyceae</taxon>
        <taxon>Gomontiellales</taxon>
        <taxon>Gomontiellaceae</taxon>
        <taxon>Crinalium</taxon>
    </lineage>
</organism>
<dbReference type="PANTHER" id="PTHR37481">
    <property type="entry name" value="LIPOPOLYSACCHARIDE EXPORT SYSTEM PROTEIN LPTC"/>
    <property type="match status" value="1"/>
</dbReference>
<evidence type="ECO:0000256" key="1">
    <source>
        <dbReference type="ARBA" id="ARBA00022475"/>
    </source>
</evidence>
<sequence>MKGQGCFIVVKENLGAEGQRGRGGEEKGEKFPEFFHSSTGNPIQIIFSRHNEVALLMKGGGKKFRSLPLIRGGLGWGRTRIYAICLIFLLLVGVSGCGGKKTTQKAPTENEQPTKIEGSLEFNNVTLEQADENGRPLWKVKAKRGVYTQNQKTARVENPTGDLFQDGKLVLRVSANEGEVQQDGQKVFLKGQIVATEIRNGLVLKGQELEWRPKEDLLIIRNNLTGSHPQLQASAKEARYFSRKQQLELFGQIVATAKDPSLQMRTEHLIWQVSQQKLIGDKRIKIDRYQGNQIDSSVVGSFSEVNLQTKIAKLKQNVELTSIDPPVKVNGNSVIWNLNNQVVVADQPLSIWHLQEQVRINGSQGQVDLQQKVAVLTGNVQGVATRNQAKLKTNQIKWEFGNQLITARGNVVYQQVNPPLSLTGSSGLGRLQDQSFVVTGSKGSRVVTEIIP</sequence>
<dbReference type="Pfam" id="PF06835">
    <property type="entry name" value="LptC"/>
    <property type="match status" value="2"/>
</dbReference>
<dbReference type="GO" id="GO:0015221">
    <property type="term" value="F:lipopolysaccharide transmembrane transporter activity"/>
    <property type="evidence" value="ECO:0007669"/>
    <property type="project" value="InterPro"/>
</dbReference>
<keyword evidence="5" id="KW-0472">Membrane</keyword>
<keyword evidence="3" id="KW-0812">Transmembrane</keyword>
<gene>
    <name evidence="6" type="ORF">Cri9333_2594</name>
</gene>
<dbReference type="GO" id="GO:0005886">
    <property type="term" value="C:plasma membrane"/>
    <property type="evidence" value="ECO:0007669"/>
    <property type="project" value="InterPro"/>
</dbReference>
<evidence type="ECO:0000256" key="4">
    <source>
        <dbReference type="ARBA" id="ARBA00022989"/>
    </source>
</evidence>
<dbReference type="GO" id="GO:0030288">
    <property type="term" value="C:outer membrane-bounded periplasmic space"/>
    <property type="evidence" value="ECO:0007669"/>
    <property type="project" value="TreeGrafter"/>
</dbReference>
<protein>
    <recommendedName>
        <fullName evidence="8">LPS export ABC transporter periplasmic protein LptC</fullName>
    </recommendedName>
</protein>
<evidence type="ECO:0000313" key="6">
    <source>
        <dbReference type="EMBL" id="AFZ13456.1"/>
    </source>
</evidence>
<keyword evidence="7" id="KW-1185">Reference proteome</keyword>
<keyword evidence="2" id="KW-0997">Cell inner membrane</keyword>
<dbReference type="InterPro" id="IPR026265">
    <property type="entry name" value="LptC"/>
</dbReference>
<dbReference type="eggNOG" id="COG3117">
    <property type="taxonomic scope" value="Bacteria"/>
</dbReference>
<dbReference type="EMBL" id="CP003620">
    <property type="protein sequence ID" value="AFZ13456.1"/>
    <property type="molecule type" value="Genomic_DNA"/>
</dbReference>
<dbReference type="PANTHER" id="PTHR37481:SF1">
    <property type="entry name" value="LIPOPOLYSACCHARIDE EXPORT SYSTEM PROTEIN LPTC"/>
    <property type="match status" value="1"/>
</dbReference>
<dbReference type="GO" id="GO:0017089">
    <property type="term" value="F:glycolipid transfer activity"/>
    <property type="evidence" value="ECO:0007669"/>
    <property type="project" value="TreeGrafter"/>
</dbReference>
<evidence type="ECO:0000256" key="2">
    <source>
        <dbReference type="ARBA" id="ARBA00022519"/>
    </source>
</evidence>
<evidence type="ECO:0000313" key="7">
    <source>
        <dbReference type="Proteomes" id="UP000010472"/>
    </source>
</evidence>
<proteinExistence type="predicted"/>
<evidence type="ECO:0008006" key="8">
    <source>
        <dbReference type="Google" id="ProtNLM"/>
    </source>
</evidence>
<dbReference type="AlphaFoldDB" id="K9VZP8"/>
<dbReference type="KEGG" id="cep:Cri9333_2594"/>
<name>K9VZP8_9CYAN</name>
<dbReference type="STRING" id="1173022.Cri9333_2594"/>
<dbReference type="InterPro" id="IPR052363">
    <property type="entry name" value="LPS_export_LptC"/>
</dbReference>
<evidence type="ECO:0000256" key="3">
    <source>
        <dbReference type="ARBA" id="ARBA00022692"/>
    </source>
</evidence>
<dbReference type="NCBIfam" id="TIGR04409">
    <property type="entry name" value="LptC_YrbK"/>
    <property type="match status" value="1"/>
</dbReference>
<dbReference type="PATRIC" id="fig|1173022.3.peg.2806"/>
<evidence type="ECO:0000256" key="5">
    <source>
        <dbReference type="ARBA" id="ARBA00023136"/>
    </source>
</evidence>
<dbReference type="Gene3D" id="2.60.450.10">
    <property type="entry name" value="Lipopolysaccharide (LPS) transport protein A like domain"/>
    <property type="match status" value="2"/>
</dbReference>
<dbReference type="HOGENOM" id="CLU_060279_0_0_3"/>
<accession>K9VZP8</accession>
<reference evidence="6 7" key="1">
    <citation type="submission" date="2012-06" db="EMBL/GenBank/DDBJ databases">
        <title>Finished chromosome of genome of Crinalium epipsammum PCC 9333.</title>
        <authorList>
            <consortium name="US DOE Joint Genome Institute"/>
            <person name="Gugger M."/>
            <person name="Coursin T."/>
            <person name="Rippka R."/>
            <person name="Tandeau De Marsac N."/>
            <person name="Huntemann M."/>
            <person name="Wei C.-L."/>
            <person name="Han J."/>
            <person name="Detter J.C."/>
            <person name="Han C."/>
            <person name="Tapia R."/>
            <person name="Davenport K."/>
            <person name="Daligault H."/>
            <person name="Erkkila T."/>
            <person name="Gu W."/>
            <person name="Munk A.C.C."/>
            <person name="Teshima H."/>
            <person name="Xu Y."/>
            <person name="Chain P."/>
            <person name="Chen A."/>
            <person name="Krypides N."/>
            <person name="Mavromatis K."/>
            <person name="Markowitz V."/>
            <person name="Szeto E."/>
            <person name="Ivanova N."/>
            <person name="Mikhailova N."/>
            <person name="Ovchinnikova G."/>
            <person name="Pagani I."/>
            <person name="Pati A."/>
            <person name="Goodwin L."/>
            <person name="Peters L."/>
            <person name="Pitluck S."/>
            <person name="Woyke T."/>
            <person name="Kerfeld C."/>
        </authorList>
    </citation>
    <scope>NUCLEOTIDE SEQUENCE [LARGE SCALE GENOMIC DNA]</scope>
    <source>
        <strain evidence="6 7">PCC 9333</strain>
    </source>
</reference>
<dbReference type="InterPro" id="IPR010664">
    <property type="entry name" value="LipoPS_assembly_LptC-rel"/>
</dbReference>
<dbReference type="Proteomes" id="UP000010472">
    <property type="component" value="Chromosome"/>
</dbReference>